<dbReference type="AlphaFoldDB" id="A0A9N9J4A6"/>
<dbReference type="EMBL" id="CAJVQA010020710">
    <property type="protein sequence ID" value="CAG8765217.1"/>
    <property type="molecule type" value="Genomic_DNA"/>
</dbReference>
<sequence length="155" mass="17206">MTPEEFNRGILILTEKGPTIFPQENDDLAQIFKDKSIHPTVDNVHCLVAEAKAKSLGDFDASIVTRYGELLWFTIPDKDQEKVREQYQSIVDEVVTILAPCSPVPTTPTPTFPTTSTDQPFEDVFNAGTSYFSQTSHNEQGLESNDVLEGITPSN</sequence>
<evidence type="ECO:0000313" key="2">
    <source>
        <dbReference type="EMBL" id="CAG8765217.1"/>
    </source>
</evidence>
<gene>
    <name evidence="2" type="ORF">CPELLU_LOCUS15547</name>
</gene>
<organism evidence="2 3">
    <name type="scientific">Cetraspora pellucida</name>
    <dbReference type="NCBI Taxonomy" id="1433469"/>
    <lineage>
        <taxon>Eukaryota</taxon>
        <taxon>Fungi</taxon>
        <taxon>Fungi incertae sedis</taxon>
        <taxon>Mucoromycota</taxon>
        <taxon>Glomeromycotina</taxon>
        <taxon>Glomeromycetes</taxon>
        <taxon>Diversisporales</taxon>
        <taxon>Gigasporaceae</taxon>
        <taxon>Cetraspora</taxon>
    </lineage>
</organism>
<protein>
    <submittedName>
        <fullName evidence="2">24718_t:CDS:1</fullName>
    </submittedName>
</protein>
<dbReference type="Proteomes" id="UP000789759">
    <property type="component" value="Unassembled WGS sequence"/>
</dbReference>
<evidence type="ECO:0000256" key="1">
    <source>
        <dbReference type="SAM" id="MobiDB-lite"/>
    </source>
</evidence>
<keyword evidence="3" id="KW-1185">Reference proteome</keyword>
<accession>A0A9N9J4A6</accession>
<dbReference type="OrthoDB" id="2394951at2759"/>
<name>A0A9N9J4A6_9GLOM</name>
<feature type="region of interest" description="Disordered" evidence="1">
    <location>
        <begin position="135"/>
        <end position="155"/>
    </location>
</feature>
<comment type="caution">
    <text evidence="2">The sequence shown here is derived from an EMBL/GenBank/DDBJ whole genome shotgun (WGS) entry which is preliminary data.</text>
</comment>
<evidence type="ECO:0000313" key="3">
    <source>
        <dbReference type="Proteomes" id="UP000789759"/>
    </source>
</evidence>
<proteinExistence type="predicted"/>
<reference evidence="2" key="1">
    <citation type="submission" date="2021-06" db="EMBL/GenBank/DDBJ databases">
        <authorList>
            <person name="Kallberg Y."/>
            <person name="Tangrot J."/>
            <person name="Rosling A."/>
        </authorList>
    </citation>
    <scope>NUCLEOTIDE SEQUENCE</scope>
    <source>
        <strain evidence="2">FL966</strain>
    </source>
</reference>